<feature type="domain" description="P-type ATPase A" evidence="8">
    <location>
        <begin position="141"/>
        <end position="234"/>
    </location>
</feature>
<dbReference type="InterPro" id="IPR023299">
    <property type="entry name" value="ATPase_P-typ_cyto_dom_N"/>
</dbReference>
<dbReference type="Gene3D" id="3.40.1110.10">
    <property type="entry name" value="Calcium-transporting ATPase, cytoplasmic domain N"/>
    <property type="match status" value="1"/>
</dbReference>
<feature type="compositionally biased region" description="Basic and acidic residues" evidence="6">
    <location>
        <begin position="8"/>
        <end position="29"/>
    </location>
</feature>
<dbReference type="Pfam" id="PF00702">
    <property type="entry name" value="Hydrolase"/>
    <property type="match status" value="1"/>
</dbReference>
<evidence type="ECO:0000256" key="2">
    <source>
        <dbReference type="ARBA" id="ARBA00022692"/>
    </source>
</evidence>
<dbReference type="InterPro" id="IPR008250">
    <property type="entry name" value="ATPase_P-typ_transduc_dom_A_sf"/>
</dbReference>
<evidence type="ECO:0000256" key="4">
    <source>
        <dbReference type="ARBA" id="ARBA00022989"/>
    </source>
</evidence>
<keyword evidence="5 7" id="KW-0472">Membrane</keyword>
<sequence length="871" mass="91717">MTQPAQPAEDRPTAAPADGEKPTGERPDGETPDGAHPLGLLPGRRGGLTAAEVAERVARGDVNDVPVRSSRSAKEIVRANVFTRFNAIIGVMFAIILVVGPIQDGLFGLVIVANTAIGIIQELRAKKTLDSLALIGEARPQVRRDGTVEQIAVGEIVLDDTVLLGIGDKVIVDGEVTEADGLEIDESLLTGEPDSVLKQPGDQVMSGSFVVAGAGTFTATKVGREAYAAQLAEEASRFTLVKSELRSGIDSILRFITWLLIPTAVGLIISQLAVEGRDWREAVRRMIAGIVPMVPEGLVLLTSVAFAIGVIRLGRKQCLVQELPAIEGLARVNTVCLDKTGTLTEGGMDLVDLRILGADADGGDAGAADERGALDDRGTLKETVEQALAMMAGADARPNASMQAVIDAYGDGRDATGRDAAVRSPQSPDGDGPEAGRGAPGALGGWRVIEAMPFSSARKWSGVQLLEPRGGEASWLLGAPDVLLPAGHPALAEVDELGAQGLRVLLLGRTPVPLDAPDPAAGLRPLALVVLQQRLREDAADTLRYFESQQVAAKVISGDAAVSVGAVAAHLGLPGADHPVDARTLPGEPEALADLAERTTVFGRVTPQQKRELVGALQSRGHTVAMTGDGVNDVLALKDADIGVAMGSGSDATKAVAQIVLLNNSFAVMPSVVAEGRRVIGNIERVAGLFLVKTVYSVLLALLVIFTHSPYPFLPRHSTVLSTLTIGVPAFFLALAPNNERARTGFVRRVLRLAIPGGIIAGTATFTSYALARANHATDLESDTSVATLTLFLVAIWVLAIVARPYNWWRVLLIATMCGCFALVMTVPWLSDFFQLSLSGIRDPWIGVGIAVAAGLVLEVVWRIMRRRLDD</sequence>
<feature type="transmembrane region" description="Helical" evidence="7">
    <location>
        <begin position="81"/>
        <end position="99"/>
    </location>
</feature>
<evidence type="ECO:0000256" key="6">
    <source>
        <dbReference type="SAM" id="MobiDB-lite"/>
    </source>
</evidence>
<evidence type="ECO:0000256" key="3">
    <source>
        <dbReference type="ARBA" id="ARBA00022967"/>
    </source>
</evidence>
<dbReference type="PRINTS" id="PR00119">
    <property type="entry name" value="CATATPASE"/>
</dbReference>
<dbReference type="SFLD" id="SFLDG00002">
    <property type="entry name" value="C1.7:_P-type_atpase_like"/>
    <property type="match status" value="1"/>
</dbReference>
<feature type="transmembrane region" description="Helical" evidence="7">
    <location>
        <begin position="809"/>
        <end position="830"/>
    </location>
</feature>
<dbReference type="InterPro" id="IPR036412">
    <property type="entry name" value="HAD-like_sf"/>
</dbReference>
<name>A0ABZ1U3K4_9ACTN</name>
<evidence type="ECO:0000256" key="7">
    <source>
        <dbReference type="SAM" id="Phobius"/>
    </source>
</evidence>
<evidence type="ECO:0000259" key="8">
    <source>
        <dbReference type="Pfam" id="PF00122"/>
    </source>
</evidence>
<reference evidence="9" key="1">
    <citation type="submission" date="2022-10" db="EMBL/GenBank/DDBJ databases">
        <title>The complete genomes of actinobacterial strains from the NBC collection.</title>
        <authorList>
            <person name="Joergensen T.S."/>
            <person name="Alvarez Arevalo M."/>
            <person name="Sterndorff E.B."/>
            <person name="Faurdal D."/>
            <person name="Vuksanovic O."/>
            <person name="Mourched A.-S."/>
            <person name="Charusanti P."/>
            <person name="Shaw S."/>
            <person name="Blin K."/>
            <person name="Weber T."/>
        </authorList>
    </citation>
    <scope>NUCLEOTIDE SEQUENCE</scope>
    <source>
        <strain evidence="9">NBC_00222</strain>
    </source>
</reference>
<feature type="region of interest" description="Disordered" evidence="6">
    <location>
        <begin position="1"/>
        <end position="42"/>
    </location>
</feature>
<dbReference type="NCBIfam" id="TIGR01494">
    <property type="entry name" value="ATPase_P-type"/>
    <property type="match status" value="2"/>
</dbReference>
<dbReference type="SFLD" id="SFLDS00003">
    <property type="entry name" value="Haloacid_Dehalogenase"/>
    <property type="match status" value="1"/>
</dbReference>
<accession>A0ABZ1U3K4</accession>
<dbReference type="InterPro" id="IPR001757">
    <property type="entry name" value="P_typ_ATPase"/>
</dbReference>
<evidence type="ECO:0000313" key="10">
    <source>
        <dbReference type="Proteomes" id="UP001432222"/>
    </source>
</evidence>
<dbReference type="Pfam" id="PF00122">
    <property type="entry name" value="E1-E2_ATPase"/>
    <property type="match status" value="1"/>
</dbReference>
<gene>
    <name evidence="9" type="ORF">OHA16_18160</name>
</gene>
<feature type="transmembrane region" description="Helical" evidence="7">
    <location>
        <begin position="784"/>
        <end position="802"/>
    </location>
</feature>
<evidence type="ECO:0000256" key="5">
    <source>
        <dbReference type="ARBA" id="ARBA00023136"/>
    </source>
</evidence>
<proteinExistence type="predicted"/>
<dbReference type="RefSeq" id="WP_328955552.1">
    <property type="nucleotide sequence ID" value="NZ_CP108110.1"/>
</dbReference>
<keyword evidence="3" id="KW-1278">Translocase</keyword>
<dbReference type="SUPFAM" id="SSF56784">
    <property type="entry name" value="HAD-like"/>
    <property type="match status" value="1"/>
</dbReference>
<dbReference type="Gene3D" id="1.20.1110.10">
    <property type="entry name" value="Calcium-transporting ATPase, transmembrane domain"/>
    <property type="match status" value="1"/>
</dbReference>
<dbReference type="Proteomes" id="UP001432222">
    <property type="component" value="Chromosome"/>
</dbReference>
<dbReference type="SUPFAM" id="SSF81653">
    <property type="entry name" value="Calcium ATPase, transduction domain A"/>
    <property type="match status" value="1"/>
</dbReference>
<dbReference type="InterPro" id="IPR044492">
    <property type="entry name" value="P_typ_ATPase_HD_dom"/>
</dbReference>
<feature type="transmembrane region" description="Helical" evidence="7">
    <location>
        <begin position="845"/>
        <end position="865"/>
    </location>
</feature>
<protein>
    <submittedName>
        <fullName evidence="9">HAD-IC family P-type ATPase</fullName>
    </submittedName>
</protein>
<feature type="transmembrane region" description="Helical" evidence="7">
    <location>
        <begin position="252"/>
        <end position="274"/>
    </location>
</feature>
<dbReference type="Gene3D" id="2.70.150.10">
    <property type="entry name" value="Calcium-transporting ATPase, cytoplasmic transduction domain A"/>
    <property type="match status" value="1"/>
</dbReference>
<keyword evidence="2 7" id="KW-0812">Transmembrane</keyword>
<feature type="transmembrane region" description="Helical" evidence="7">
    <location>
        <begin position="750"/>
        <end position="772"/>
    </location>
</feature>
<dbReference type="PANTHER" id="PTHR42861">
    <property type="entry name" value="CALCIUM-TRANSPORTING ATPASE"/>
    <property type="match status" value="1"/>
</dbReference>
<dbReference type="InterPro" id="IPR018303">
    <property type="entry name" value="ATPase_P-typ_P_site"/>
</dbReference>
<keyword evidence="4 7" id="KW-1133">Transmembrane helix</keyword>
<dbReference type="InterPro" id="IPR059000">
    <property type="entry name" value="ATPase_P-type_domA"/>
</dbReference>
<feature type="compositionally biased region" description="Gly residues" evidence="6">
    <location>
        <begin position="433"/>
        <end position="442"/>
    </location>
</feature>
<evidence type="ECO:0000256" key="1">
    <source>
        <dbReference type="ARBA" id="ARBA00004651"/>
    </source>
</evidence>
<feature type="transmembrane region" description="Helical" evidence="7">
    <location>
        <begin position="719"/>
        <end position="738"/>
    </location>
</feature>
<organism evidence="9 10">
    <name type="scientific">Kitasatospora purpeofusca</name>
    <dbReference type="NCBI Taxonomy" id="67352"/>
    <lineage>
        <taxon>Bacteria</taxon>
        <taxon>Bacillati</taxon>
        <taxon>Actinomycetota</taxon>
        <taxon>Actinomycetes</taxon>
        <taxon>Kitasatosporales</taxon>
        <taxon>Streptomycetaceae</taxon>
        <taxon>Kitasatospora</taxon>
    </lineage>
</organism>
<dbReference type="SFLD" id="SFLDF00027">
    <property type="entry name" value="p-type_atpase"/>
    <property type="match status" value="1"/>
</dbReference>
<comment type="subcellular location">
    <subcellularLocation>
        <location evidence="1">Cell membrane</location>
        <topology evidence="1">Multi-pass membrane protein</topology>
    </subcellularLocation>
</comment>
<feature type="transmembrane region" description="Helical" evidence="7">
    <location>
        <begin position="105"/>
        <end position="123"/>
    </location>
</feature>
<keyword evidence="10" id="KW-1185">Reference proteome</keyword>
<feature type="region of interest" description="Disordered" evidence="6">
    <location>
        <begin position="415"/>
        <end position="442"/>
    </location>
</feature>
<dbReference type="Gene3D" id="3.40.50.1000">
    <property type="entry name" value="HAD superfamily/HAD-like"/>
    <property type="match status" value="1"/>
</dbReference>
<dbReference type="PROSITE" id="PS00154">
    <property type="entry name" value="ATPASE_E1_E2"/>
    <property type="match status" value="1"/>
</dbReference>
<evidence type="ECO:0000313" key="9">
    <source>
        <dbReference type="EMBL" id="WUQ84721.1"/>
    </source>
</evidence>
<feature type="transmembrane region" description="Helical" evidence="7">
    <location>
        <begin position="686"/>
        <end position="707"/>
    </location>
</feature>
<dbReference type="SUPFAM" id="SSF81665">
    <property type="entry name" value="Calcium ATPase, transmembrane domain M"/>
    <property type="match status" value="1"/>
</dbReference>
<dbReference type="EMBL" id="CP108110">
    <property type="protein sequence ID" value="WUQ84721.1"/>
    <property type="molecule type" value="Genomic_DNA"/>
</dbReference>
<feature type="transmembrane region" description="Helical" evidence="7">
    <location>
        <begin position="286"/>
        <end position="311"/>
    </location>
</feature>
<dbReference type="PRINTS" id="PR00120">
    <property type="entry name" value="HATPASE"/>
</dbReference>
<dbReference type="InterPro" id="IPR023214">
    <property type="entry name" value="HAD_sf"/>
</dbReference>
<dbReference type="InterPro" id="IPR023298">
    <property type="entry name" value="ATPase_P-typ_TM_dom_sf"/>
</dbReference>